<keyword evidence="2" id="KW-1185">Reference proteome</keyword>
<accession>A0A8J8NMF7</accession>
<evidence type="ECO:0000313" key="1">
    <source>
        <dbReference type="EMBL" id="TNV77993.1"/>
    </source>
</evidence>
<organism evidence="1 2">
    <name type="scientific">Halteria grandinella</name>
    <dbReference type="NCBI Taxonomy" id="5974"/>
    <lineage>
        <taxon>Eukaryota</taxon>
        <taxon>Sar</taxon>
        <taxon>Alveolata</taxon>
        <taxon>Ciliophora</taxon>
        <taxon>Intramacronucleata</taxon>
        <taxon>Spirotrichea</taxon>
        <taxon>Stichotrichia</taxon>
        <taxon>Sporadotrichida</taxon>
        <taxon>Halteriidae</taxon>
        <taxon>Halteria</taxon>
    </lineage>
</organism>
<proteinExistence type="predicted"/>
<comment type="caution">
    <text evidence="1">The sequence shown here is derived from an EMBL/GenBank/DDBJ whole genome shotgun (WGS) entry which is preliminary data.</text>
</comment>
<evidence type="ECO:0000313" key="2">
    <source>
        <dbReference type="Proteomes" id="UP000785679"/>
    </source>
</evidence>
<dbReference type="AlphaFoldDB" id="A0A8J8NMF7"/>
<dbReference type="EMBL" id="RRYP01011045">
    <property type="protein sequence ID" value="TNV77993.1"/>
    <property type="molecule type" value="Genomic_DNA"/>
</dbReference>
<reference evidence="1" key="1">
    <citation type="submission" date="2019-06" db="EMBL/GenBank/DDBJ databases">
        <authorList>
            <person name="Zheng W."/>
        </authorList>
    </citation>
    <scope>NUCLEOTIDE SEQUENCE</scope>
    <source>
        <strain evidence="1">QDHG01</strain>
    </source>
</reference>
<sequence length="105" mass="11687">MSNLVNLLSIKRKTGTEYPNASHLTPETLGRVKQQRREKPLLSISSAFIGPRGIHQIYSTLCISLFSSPLKVLITSRKWSRIIEGGALQDNSQLMEAQLVSSDPH</sequence>
<protein>
    <submittedName>
        <fullName evidence="1">Uncharacterized protein</fullName>
    </submittedName>
</protein>
<dbReference type="Proteomes" id="UP000785679">
    <property type="component" value="Unassembled WGS sequence"/>
</dbReference>
<gene>
    <name evidence="1" type="ORF">FGO68_gene15370</name>
</gene>
<name>A0A8J8NMF7_HALGN</name>